<name>A0A806K0B0_9BACT</name>
<dbReference type="PANTHER" id="PTHR12558:SF13">
    <property type="entry name" value="CELL DIVISION CYCLE PROTEIN 27 HOMOLOG"/>
    <property type="match status" value="1"/>
</dbReference>
<evidence type="ECO:0000256" key="1">
    <source>
        <dbReference type="ARBA" id="ARBA00022737"/>
    </source>
</evidence>
<dbReference type="InterPro" id="IPR019734">
    <property type="entry name" value="TPR_rpt"/>
</dbReference>
<reference evidence="5" key="1">
    <citation type="submission" date="2012-03" db="EMBL/GenBank/DDBJ databases">
        <title>Functional metagenomics reveals considerable lignocellulase gene clusters in the gut microbiome of a wood-feeding higher termite.</title>
        <authorList>
            <person name="Liu N."/>
        </authorList>
    </citation>
    <scope>NUCLEOTIDE SEQUENCE</scope>
</reference>
<evidence type="ECO:0000256" key="2">
    <source>
        <dbReference type="ARBA" id="ARBA00022803"/>
    </source>
</evidence>
<dbReference type="PROSITE" id="PS50005">
    <property type="entry name" value="TPR"/>
    <property type="match status" value="2"/>
</dbReference>
<feature type="repeat" description="TPR" evidence="3">
    <location>
        <begin position="203"/>
        <end position="236"/>
    </location>
</feature>
<dbReference type="InterPro" id="IPR011990">
    <property type="entry name" value="TPR-like_helical_dom_sf"/>
</dbReference>
<keyword evidence="2 3" id="KW-0802">TPR repeat</keyword>
<dbReference type="InterPro" id="IPR013105">
    <property type="entry name" value="TPR_2"/>
</dbReference>
<organism evidence="5">
    <name type="scientific">uncultured bacterium contig00033</name>
    <dbReference type="NCBI Taxonomy" id="1181522"/>
    <lineage>
        <taxon>Bacteria</taxon>
        <taxon>environmental samples</taxon>
    </lineage>
</organism>
<protein>
    <submittedName>
        <fullName evidence="5">TPR domain protein</fullName>
    </submittedName>
</protein>
<dbReference type="SUPFAM" id="SSF81901">
    <property type="entry name" value="HCP-like"/>
    <property type="match status" value="1"/>
</dbReference>
<feature type="repeat" description="TPR" evidence="3">
    <location>
        <begin position="134"/>
        <end position="167"/>
    </location>
</feature>
<dbReference type="PANTHER" id="PTHR12558">
    <property type="entry name" value="CELL DIVISION CYCLE 16,23,27"/>
    <property type="match status" value="1"/>
</dbReference>
<dbReference type="EMBL" id="JQ844220">
    <property type="protein sequence ID" value="AGS53066.1"/>
    <property type="molecule type" value="Genomic_DNA"/>
</dbReference>
<feature type="region of interest" description="Disordered" evidence="4">
    <location>
        <begin position="1"/>
        <end position="25"/>
    </location>
</feature>
<accession>A0A806K0B0</accession>
<dbReference type="SMART" id="SM00028">
    <property type="entry name" value="TPR"/>
    <property type="match status" value="4"/>
</dbReference>
<dbReference type="Pfam" id="PF13181">
    <property type="entry name" value="TPR_8"/>
    <property type="match status" value="1"/>
</dbReference>
<dbReference type="Gene3D" id="1.25.40.10">
    <property type="entry name" value="Tetratricopeptide repeat domain"/>
    <property type="match status" value="2"/>
</dbReference>
<keyword evidence="1" id="KW-0677">Repeat</keyword>
<dbReference type="Pfam" id="PF13432">
    <property type="entry name" value="TPR_16"/>
    <property type="match status" value="1"/>
</dbReference>
<evidence type="ECO:0000256" key="3">
    <source>
        <dbReference type="PROSITE-ProRule" id="PRU00339"/>
    </source>
</evidence>
<dbReference type="Pfam" id="PF07719">
    <property type="entry name" value="TPR_2"/>
    <property type="match status" value="1"/>
</dbReference>
<proteinExistence type="predicted"/>
<evidence type="ECO:0000313" key="5">
    <source>
        <dbReference type="EMBL" id="AGS53066.1"/>
    </source>
</evidence>
<dbReference type="AlphaFoldDB" id="A0A806K0B0"/>
<sequence>MSNDSFDLKEPAEGRRAASGEKRATEGTLKEGQRLYRLRRWGLALQEFLLVDAARLSSEDSLELSYYLGLCYTKLEQYEDAILHLEQVVTAPGTSQLRMYQCRMMLAYVYVMTKRTKLAEFELHRLASGGLESAQLYSTLAYAAWSQKHYKKAVAYYEKALEFDANNATALNGMGYILVDAGLDLIRGLRCCKKAVDLKPQRAAYLDSLGWAYYKSGELIEARTWLRRALEAAPDSKEIKDHLRLVTGEA</sequence>
<evidence type="ECO:0000256" key="4">
    <source>
        <dbReference type="SAM" id="MobiDB-lite"/>
    </source>
</evidence>